<evidence type="ECO:0000313" key="3">
    <source>
        <dbReference type="Proteomes" id="UP001303046"/>
    </source>
</evidence>
<gene>
    <name evidence="2" type="primary">Necator_chrX.g24882</name>
    <name evidence="2" type="ORF">RB195_024717</name>
</gene>
<keyword evidence="3" id="KW-1185">Reference proteome</keyword>
<feature type="region of interest" description="Disordered" evidence="1">
    <location>
        <begin position="31"/>
        <end position="53"/>
    </location>
</feature>
<comment type="caution">
    <text evidence="2">The sequence shown here is derived from an EMBL/GenBank/DDBJ whole genome shotgun (WGS) entry which is preliminary data.</text>
</comment>
<reference evidence="2 3" key="1">
    <citation type="submission" date="2023-08" db="EMBL/GenBank/DDBJ databases">
        <title>A Necator americanus chromosomal reference genome.</title>
        <authorList>
            <person name="Ilik V."/>
            <person name="Petrzelkova K.J."/>
            <person name="Pardy F."/>
            <person name="Fuh T."/>
            <person name="Niatou-Singa F.S."/>
            <person name="Gouil Q."/>
            <person name="Baker L."/>
            <person name="Ritchie M.E."/>
            <person name="Jex A.R."/>
            <person name="Gazzola D."/>
            <person name="Li H."/>
            <person name="Toshio Fujiwara R."/>
            <person name="Zhan B."/>
            <person name="Aroian R.V."/>
            <person name="Pafco B."/>
            <person name="Schwarz E.M."/>
        </authorList>
    </citation>
    <scope>NUCLEOTIDE SEQUENCE [LARGE SCALE GENOMIC DNA]</scope>
    <source>
        <strain evidence="2 3">Aroian</strain>
        <tissue evidence="2">Whole animal</tissue>
    </source>
</reference>
<dbReference type="EMBL" id="JAVFWL010000006">
    <property type="protein sequence ID" value="KAK6764494.1"/>
    <property type="molecule type" value="Genomic_DNA"/>
</dbReference>
<name>A0ABR1EPD1_NECAM</name>
<dbReference type="Proteomes" id="UP001303046">
    <property type="component" value="Unassembled WGS sequence"/>
</dbReference>
<protein>
    <submittedName>
        <fullName evidence="2">Uncharacterized protein</fullName>
    </submittedName>
</protein>
<evidence type="ECO:0000256" key="1">
    <source>
        <dbReference type="SAM" id="MobiDB-lite"/>
    </source>
</evidence>
<proteinExistence type="predicted"/>
<evidence type="ECO:0000313" key="2">
    <source>
        <dbReference type="EMBL" id="KAK6764494.1"/>
    </source>
</evidence>
<organism evidence="2 3">
    <name type="scientific">Necator americanus</name>
    <name type="common">Human hookworm</name>
    <dbReference type="NCBI Taxonomy" id="51031"/>
    <lineage>
        <taxon>Eukaryota</taxon>
        <taxon>Metazoa</taxon>
        <taxon>Ecdysozoa</taxon>
        <taxon>Nematoda</taxon>
        <taxon>Chromadorea</taxon>
        <taxon>Rhabditida</taxon>
        <taxon>Rhabditina</taxon>
        <taxon>Rhabditomorpha</taxon>
        <taxon>Strongyloidea</taxon>
        <taxon>Ancylostomatidae</taxon>
        <taxon>Bunostominae</taxon>
        <taxon>Necator</taxon>
    </lineage>
</organism>
<accession>A0ABR1EPD1</accession>
<sequence length="83" mass="9243">MWTSGAVHRIFGFKMSCESDAFEREQVHQPKRLHMDDIPVSNGETNKVRGAIKHPGGQRHFIDALGGSDKTVVYTATYSIISP</sequence>